<keyword evidence="1" id="KW-0805">Transcription regulation</keyword>
<dbReference type="CDD" id="cd07377">
    <property type="entry name" value="WHTH_GntR"/>
    <property type="match status" value="1"/>
</dbReference>
<evidence type="ECO:0000259" key="4">
    <source>
        <dbReference type="PROSITE" id="PS50949"/>
    </source>
</evidence>
<name>A0A4R6GQM7_9GAMM</name>
<sequence>MPQLVRHSGIAIWAQITTALRGDIEQGLDESDWLPAEPELAARFGVNRHTLRRAVDELVTEGLVERVHGRGTRVLARGLVYGIGRDTRFTERLAASGRTARVTLLERAEIGAEGGVARRLRVAEGAPVLRLRTLRGEDNLSYALTLHFLTGAAAEAARTYEGGSLTRHLREAGGVTLDRVESLITTRLPLPEDALALRMPRNRPVLRVKGVNACRESSLVQEYAISQFRGDRIQLSVAEASWTSEDPLPD</sequence>
<dbReference type="GO" id="GO:0003700">
    <property type="term" value="F:DNA-binding transcription factor activity"/>
    <property type="evidence" value="ECO:0007669"/>
    <property type="project" value="InterPro"/>
</dbReference>
<dbReference type="SUPFAM" id="SSF46785">
    <property type="entry name" value="Winged helix' DNA-binding domain"/>
    <property type="match status" value="1"/>
</dbReference>
<dbReference type="Proteomes" id="UP000295150">
    <property type="component" value="Unassembled WGS sequence"/>
</dbReference>
<keyword evidence="2" id="KW-0238">DNA-binding</keyword>
<feature type="domain" description="HTH gntR-type" evidence="4">
    <location>
        <begin position="10"/>
        <end position="77"/>
    </location>
</feature>
<dbReference type="InterPro" id="IPR028978">
    <property type="entry name" value="Chorismate_lyase_/UTRA_dom_sf"/>
</dbReference>
<dbReference type="SMART" id="SM00866">
    <property type="entry name" value="UTRA"/>
    <property type="match status" value="1"/>
</dbReference>
<dbReference type="Gene3D" id="1.10.10.10">
    <property type="entry name" value="Winged helix-like DNA-binding domain superfamily/Winged helix DNA-binding domain"/>
    <property type="match status" value="1"/>
</dbReference>
<dbReference type="Gene3D" id="3.40.1410.10">
    <property type="entry name" value="Chorismate lyase-like"/>
    <property type="match status" value="1"/>
</dbReference>
<organism evidence="5 6">
    <name type="scientific">Halomonas ventosae</name>
    <dbReference type="NCBI Taxonomy" id="229007"/>
    <lineage>
        <taxon>Bacteria</taxon>
        <taxon>Pseudomonadati</taxon>
        <taxon>Pseudomonadota</taxon>
        <taxon>Gammaproteobacteria</taxon>
        <taxon>Oceanospirillales</taxon>
        <taxon>Halomonadaceae</taxon>
        <taxon>Halomonas</taxon>
    </lineage>
</organism>
<comment type="caution">
    <text evidence="5">The sequence shown here is derived from an EMBL/GenBank/DDBJ whole genome shotgun (WGS) entry which is preliminary data.</text>
</comment>
<keyword evidence="3" id="KW-0804">Transcription</keyword>
<reference evidence="5 6" key="1">
    <citation type="submission" date="2019-03" db="EMBL/GenBank/DDBJ databases">
        <title>Freshwater and sediment microbial communities from various areas in North America, analyzing microbe dynamics in response to fracking.</title>
        <authorList>
            <person name="Lamendella R."/>
        </authorList>
    </citation>
    <scope>NUCLEOTIDE SEQUENCE [LARGE SCALE GENOMIC DNA]</scope>
    <source>
        <strain evidence="5 6">1_TX</strain>
    </source>
</reference>
<dbReference type="InterPro" id="IPR036388">
    <property type="entry name" value="WH-like_DNA-bd_sf"/>
</dbReference>
<dbReference type="PRINTS" id="PR00035">
    <property type="entry name" value="HTHGNTR"/>
</dbReference>
<gene>
    <name evidence="5" type="ORF">DFO68_13020</name>
</gene>
<dbReference type="GO" id="GO:0003677">
    <property type="term" value="F:DNA binding"/>
    <property type="evidence" value="ECO:0007669"/>
    <property type="project" value="UniProtKB-KW"/>
</dbReference>
<dbReference type="InterPro" id="IPR050679">
    <property type="entry name" value="Bact_HTH_transcr_reg"/>
</dbReference>
<evidence type="ECO:0000256" key="1">
    <source>
        <dbReference type="ARBA" id="ARBA00023015"/>
    </source>
</evidence>
<dbReference type="SUPFAM" id="SSF64288">
    <property type="entry name" value="Chorismate lyase-like"/>
    <property type="match status" value="1"/>
</dbReference>
<evidence type="ECO:0000256" key="2">
    <source>
        <dbReference type="ARBA" id="ARBA00023125"/>
    </source>
</evidence>
<dbReference type="EMBL" id="SNWH01000030">
    <property type="protein sequence ID" value="TDN97589.1"/>
    <property type="molecule type" value="Genomic_DNA"/>
</dbReference>
<dbReference type="SMART" id="SM00345">
    <property type="entry name" value="HTH_GNTR"/>
    <property type="match status" value="1"/>
</dbReference>
<dbReference type="PANTHER" id="PTHR44846">
    <property type="entry name" value="MANNOSYL-D-GLYCERATE TRANSPORT/METABOLISM SYSTEM REPRESSOR MNGR-RELATED"/>
    <property type="match status" value="1"/>
</dbReference>
<dbReference type="NCBIfam" id="TIGR02325">
    <property type="entry name" value="C_P_lyase_phnF"/>
    <property type="match status" value="1"/>
</dbReference>
<dbReference type="PANTHER" id="PTHR44846:SF16">
    <property type="entry name" value="TRANSCRIPTIONAL REGULATOR PHNF-RELATED"/>
    <property type="match status" value="1"/>
</dbReference>
<dbReference type="OrthoDB" id="6626198at2"/>
<evidence type="ECO:0000313" key="5">
    <source>
        <dbReference type="EMBL" id="TDN97589.1"/>
    </source>
</evidence>
<dbReference type="InterPro" id="IPR000524">
    <property type="entry name" value="Tscrpt_reg_HTH_GntR"/>
</dbReference>
<evidence type="ECO:0000313" key="6">
    <source>
        <dbReference type="Proteomes" id="UP000295150"/>
    </source>
</evidence>
<accession>A0A4R6GQM7</accession>
<evidence type="ECO:0000256" key="3">
    <source>
        <dbReference type="ARBA" id="ARBA00023163"/>
    </source>
</evidence>
<dbReference type="RefSeq" id="WP_133484306.1">
    <property type="nucleotide sequence ID" value="NZ_SNWH01000030.1"/>
</dbReference>
<protein>
    <submittedName>
        <fullName evidence="5">GntR family transcriptional regulator</fullName>
    </submittedName>
</protein>
<dbReference type="AlphaFoldDB" id="A0A4R6GQM7"/>
<dbReference type="InterPro" id="IPR011663">
    <property type="entry name" value="UTRA"/>
</dbReference>
<dbReference type="PROSITE" id="PS50949">
    <property type="entry name" value="HTH_GNTR"/>
    <property type="match status" value="1"/>
</dbReference>
<dbReference type="Pfam" id="PF07702">
    <property type="entry name" value="UTRA"/>
    <property type="match status" value="1"/>
</dbReference>
<dbReference type="InterPro" id="IPR012702">
    <property type="entry name" value="CP_lyase_PhnF"/>
</dbReference>
<keyword evidence="6" id="KW-1185">Reference proteome</keyword>
<dbReference type="InterPro" id="IPR036390">
    <property type="entry name" value="WH_DNA-bd_sf"/>
</dbReference>
<proteinExistence type="predicted"/>
<dbReference type="Pfam" id="PF00392">
    <property type="entry name" value="GntR"/>
    <property type="match status" value="1"/>
</dbReference>